<accession>A0ABP1S9M0</accession>
<dbReference type="Pfam" id="PF00188">
    <property type="entry name" value="CAP"/>
    <property type="match status" value="1"/>
</dbReference>
<dbReference type="InterPro" id="IPR014044">
    <property type="entry name" value="CAP_dom"/>
</dbReference>
<dbReference type="PANTHER" id="PTHR10334">
    <property type="entry name" value="CYSTEINE-RICH SECRETORY PROTEIN-RELATED"/>
    <property type="match status" value="1"/>
</dbReference>
<dbReference type="Gene3D" id="3.40.33.10">
    <property type="entry name" value="CAP"/>
    <property type="match status" value="1"/>
</dbReference>
<dbReference type="SUPFAM" id="SSF55797">
    <property type="entry name" value="PR-1-like"/>
    <property type="match status" value="1"/>
</dbReference>
<evidence type="ECO:0000256" key="1">
    <source>
        <dbReference type="SAM" id="SignalP"/>
    </source>
</evidence>
<gene>
    <name evidence="3" type="ORF">ODALV1_LOCUS31420</name>
</gene>
<reference evidence="3 4" key="1">
    <citation type="submission" date="2024-08" db="EMBL/GenBank/DDBJ databases">
        <authorList>
            <person name="Cucini C."/>
            <person name="Frati F."/>
        </authorList>
    </citation>
    <scope>NUCLEOTIDE SEQUENCE [LARGE SCALE GENOMIC DNA]</scope>
</reference>
<protein>
    <recommendedName>
        <fullName evidence="2">SCP domain-containing protein</fullName>
    </recommendedName>
</protein>
<dbReference type="Proteomes" id="UP001642540">
    <property type="component" value="Unassembled WGS sequence"/>
</dbReference>
<feature type="domain" description="SCP" evidence="2">
    <location>
        <begin position="2"/>
        <end position="140"/>
    </location>
</feature>
<organism evidence="3 4">
    <name type="scientific">Orchesella dallaii</name>
    <dbReference type="NCBI Taxonomy" id="48710"/>
    <lineage>
        <taxon>Eukaryota</taxon>
        <taxon>Metazoa</taxon>
        <taxon>Ecdysozoa</taxon>
        <taxon>Arthropoda</taxon>
        <taxon>Hexapoda</taxon>
        <taxon>Collembola</taxon>
        <taxon>Entomobryomorpha</taxon>
        <taxon>Entomobryoidea</taxon>
        <taxon>Orchesellidae</taxon>
        <taxon>Orchesellinae</taxon>
        <taxon>Orchesella</taxon>
    </lineage>
</organism>
<proteinExistence type="predicted"/>
<evidence type="ECO:0000259" key="2">
    <source>
        <dbReference type="SMART" id="SM00198"/>
    </source>
</evidence>
<dbReference type="EMBL" id="CAXLJM020000170">
    <property type="protein sequence ID" value="CAL8148426.1"/>
    <property type="molecule type" value="Genomic_DNA"/>
</dbReference>
<dbReference type="InterPro" id="IPR035940">
    <property type="entry name" value="CAP_sf"/>
</dbReference>
<sequence length="161" mass="18009">MSLITTCLLLGLLKGSYSFCPPLISPQLSSLAQEWADQMASEARIDMIPEQRYGQNIFMARTGNLKSAVNDAIQNWYKDGRTEYCWEDVTENWENSLALDFSQVVWKNTKFLGIGATTTRTNSNKTVVIALYDPSGNIVIDGDNSKSEESFRSNVLPLQIS</sequence>
<feature type="signal peptide" evidence="1">
    <location>
        <begin position="1"/>
        <end position="18"/>
    </location>
</feature>
<comment type="caution">
    <text evidence="3">The sequence shown here is derived from an EMBL/GenBank/DDBJ whole genome shotgun (WGS) entry which is preliminary data.</text>
</comment>
<feature type="chain" id="PRO_5046610397" description="SCP domain-containing protein" evidence="1">
    <location>
        <begin position="19"/>
        <end position="161"/>
    </location>
</feature>
<evidence type="ECO:0000313" key="3">
    <source>
        <dbReference type="EMBL" id="CAL8148426.1"/>
    </source>
</evidence>
<keyword evidence="4" id="KW-1185">Reference proteome</keyword>
<name>A0ABP1S9M0_9HEXA</name>
<dbReference type="InterPro" id="IPR001283">
    <property type="entry name" value="CRISP-related"/>
</dbReference>
<dbReference type="SMART" id="SM00198">
    <property type="entry name" value="SCP"/>
    <property type="match status" value="1"/>
</dbReference>
<evidence type="ECO:0000313" key="4">
    <source>
        <dbReference type="Proteomes" id="UP001642540"/>
    </source>
</evidence>
<keyword evidence="1" id="KW-0732">Signal</keyword>